<dbReference type="Pfam" id="PF12833">
    <property type="entry name" value="HTH_18"/>
    <property type="match status" value="1"/>
</dbReference>
<dbReference type="Gene3D" id="1.10.10.60">
    <property type="entry name" value="Homeodomain-like"/>
    <property type="match status" value="1"/>
</dbReference>
<evidence type="ECO:0000259" key="4">
    <source>
        <dbReference type="PROSITE" id="PS01124"/>
    </source>
</evidence>
<keyword evidence="1" id="KW-0805">Transcription regulation</keyword>
<dbReference type="SUPFAM" id="SSF46689">
    <property type="entry name" value="Homeodomain-like"/>
    <property type="match status" value="1"/>
</dbReference>
<protein>
    <submittedName>
        <fullName evidence="5">Transcriptional regulator, AraC family</fullName>
    </submittedName>
</protein>
<reference evidence="5 6" key="1">
    <citation type="submission" date="2016-10" db="EMBL/GenBank/DDBJ databases">
        <authorList>
            <person name="de Groot N.N."/>
        </authorList>
    </citation>
    <scope>NUCLEOTIDE SEQUENCE [LARGE SCALE GENOMIC DNA]</scope>
    <source>
        <strain evidence="5 6">DSM 21039</strain>
    </source>
</reference>
<organism evidence="5 6">
    <name type="scientific">Chitinophaga rupis</name>
    <dbReference type="NCBI Taxonomy" id="573321"/>
    <lineage>
        <taxon>Bacteria</taxon>
        <taxon>Pseudomonadati</taxon>
        <taxon>Bacteroidota</taxon>
        <taxon>Chitinophagia</taxon>
        <taxon>Chitinophagales</taxon>
        <taxon>Chitinophagaceae</taxon>
        <taxon>Chitinophaga</taxon>
    </lineage>
</organism>
<keyword evidence="3" id="KW-0804">Transcription</keyword>
<dbReference type="STRING" id="573321.SAMN04488505_102954"/>
<accession>A0A1H7SIT6</accession>
<evidence type="ECO:0000256" key="1">
    <source>
        <dbReference type="ARBA" id="ARBA00023015"/>
    </source>
</evidence>
<dbReference type="GO" id="GO:0003700">
    <property type="term" value="F:DNA-binding transcription factor activity"/>
    <property type="evidence" value="ECO:0007669"/>
    <property type="project" value="InterPro"/>
</dbReference>
<feature type="domain" description="HTH araC/xylS-type" evidence="4">
    <location>
        <begin position="151"/>
        <end position="253"/>
    </location>
</feature>
<gene>
    <name evidence="5" type="ORF">SAMN04488505_102954</name>
</gene>
<sequence>MQIAPPAILTSLVKHFLVLENDSPAQQHHRLSPDGHAGMVFYYKARFSAFSNTGPVHPRSFVYGQISQFHDLASGGAIGMLVVVLQPYALQTLTGILAHTFTDQLISLPDIFGAAGSQLEEKIVLAENDQQRLQLIQHFLIHKLQQHPAAGRLLTAAMAHIQQQHGLMQVGQLIQTLHISERQLERQFRAHVGLTPKQFLRTMRFQYLLKCIQQTPEASLTQLAYETGYYDQAHFIHEFKQLAGITPTQYLTQTRLLAINFMQLPA</sequence>
<dbReference type="EMBL" id="FOBB01000002">
    <property type="protein sequence ID" value="SEL72601.1"/>
    <property type="molecule type" value="Genomic_DNA"/>
</dbReference>
<dbReference type="SMART" id="SM00342">
    <property type="entry name" value="HTH_ARAC"/>
    <property type="match status" value="1"/>
</dbReference>
<dbReference type="PROSITE" id="PS01124">
    <property type="entry name" value="HTH_ARAC_FAMILY_2"/>
    <property type="match status" value="1"/>
</dbReference>
<dbReference type="PANTHER" id="PTHR46796">
    <property type="entry name" value="HTH-TYPE TRANSCRIPTIONAL ACTIVATOR RHAS-RELATED"/>
    <property type="match status" value="1"/>
</dbReference>
<keyword evidence="2" id="KW-0238">DNA-binding</keyword>
<dbReference type="PANTHER" id="PTHR46796:SF13">
    <property type="entry name" value="HTH-TYPE TRANSCRIPTIONAL ACTIVATOR RHAS"/>
    <property type="match status" value="1"/>
</dbReference>
<dbReference type="InterPro" id="IPR050204">
    <property type="entry name" value="AraC_XylS_family_regulators"/>
</dbReference>
<dbReference type="AlphaFoldDB" id="A0A1H7SIT6"/>
<name>A0A1H7SIT6_9BACT</name>
<dbReference type="InterPro" id="IPR046532">
    <property type="entry name" value="DUF6597"/>
</dbReference>
<evidence type="ECO:0000256" key="2">
    <source>
        <dbReference type="ARBA" id="ARBA00023125"/>
    </source>
</evidence>
<keyword evidence="6" id="KW-1185">Reference proteome</keyword>
<evidence type="ECO:0000256" key="3">
    <source>
        <dbReference type="ARBA" id="ARBA00023163"/>
    </source>
</evidence>
<evidence type="ECO:0000313" key="5">
    <source>
        <dbReference type="EMBL" id="SEL72601.1"/>
    </source>
</evidence>
<evidence type="ECO:0000313" key="6">
    <source>
        <dbReference type="Proteomes" id="UP000198984"/>
    </source>
</evidence>
<proteinExistence type="predicted"/>
<dbReference type="InterPro" id="IPR018060">
    <property type="entry name" value="HTH_AraC"/>
</dbReference>
<dbReference type="Proteomes" id="UP000198984">
    <property type="component" value="Unassembled WGS sequence"/>
</dbReference>
<dbReference type="Pfam" id="PF20240">
    <property type="entry name" value="DUF6597"/>
    <property type="match status" value="1"/>
</dbReference>
<dbReference type="GO" id="GO:0043565">
    <property type="term" value="F:sequence-specific DNA binding"/>
    <property type="evidence" value="ECO:0007669"/>
    <property type="project" value="InterPro"/>
</dbReference>
<dbReference type="InterPro" id="IPR009057">
    <property type="entry name" value="Homeodomain-like_sf"/>
</dbReference>